<reference evidence="2" key="1">
    <citation type="submission" date="2020-02" db="EMBL/GenBank/DDBJ databases">
        <authorList>
            <person name="Scholz U."/>
            <person name="Mascher M."/>
            <person name="Fiebig A."/>
        </authorList>
    </citation>
    <scope>NUCLEOTIDE SEQUENCE</scope>
</reference>
<organism evidence="2 3">
    <name type="scientific">Spirodela intermedia</name>
    <name type="common">Intermediate duckweed</name>
    <dbReference type="NCBI Taxonomy" id="51605"/>
    <lineage>
        <taxon>Eukaryota</taxon>
        <taxon>Viridiplantae</taxon>
        <taxon>Streptophyta</taxon>
        <taxon>Embryophyta</taxon>
        <taxon>Tracheophyta</taxon>
        <taxon>Spermatophyta</taxon>
        <taxon>Magnoliopsida</taxon>
        <taxon>Liliopsida</taxon>
        <taxon>Araceae</taxon>
        <taxon>Lemnoideae</taxon>
        <taxon>Spirodela</taxon>
    </lineage>
</organism>
<dbReference type="Proteomes" id="UP000663760">
    <property type="component" value="Chromosome 8"/>
</dbReference>
<protein>
    <submittedName>
        <fullName evidence="2">Uncharacterized protein</fullName>
    </submittedName>
</protein>
<keyword evidence="3" id="KW-1185">Reference proteome</keyword>
<dbReference type="EMBL" id="LR746271">
    <property type="protein sequence ID" value="CAA7400525.1"/>
    <property type="molecule type" value="Genomic_DNA"/>
</dbReference>
<evidence type="ECO:0000313" key="2">
    <source>
        <dbReference type="EMBL" id="CAA7400525.1"/>
    </source>
</evidence>
<dbReference type="AlphaFoldDB" id="A0A7I8KU72"/>
<proteinExistence type="predicted"/>
<sequence length="94" mass="10639">MNCSAGGFPELESLELDSLFALEEWVIEAGAMPRLWSLKINNCKELRMLPEGLKHMAALKDLVLCYLSPEILSRAEKEGEDWPEIQHIPSITIE</sequence>
<dbReference type="SUPFAM" id="SSF52047">
    <property type="entry name" value="RNI-like"/>
    <property type="match status" value="1"/>
</dbReference>
<evidence type="ECO:0000313" key="3">
    <source>
        <dbReference type="Proteomes" id="UP000663760"/>
    </source>
</evidence>
<name>A0A7I8KU72_SPIIN</name>
<accession>A0A7I8KU72</accession>
<dbReference type="EMBL" id="LR743595">
    <property type="protein sequence ID" value="CAA2624568.1"/>
    <property type="molecule type" value="Genomic_DNA"/>
</dbReference>
<evidence type="ECO:0000313" key="1">
    <source>
        <dbReference type="EMBL" id="CAA2624568.1"/>
    </source>
</evidence>
<dbReference type="InterPro" id="IPR032675">
    <property type="entry name" value="LRR_dom_sf"/>
</dbReference>
<gene>
    <name evidence="1" type="ORF">SI7747_08010399</name>
    <name evidence="2" type="ORF">SI8410_08011203</name>
</gene>
<dbReference type="Gene3D" id="3.80.10.10">
    <property type="entry name" value="Ribonuclease Inhibitor"/>
    <property type="match status" value="1"/>
</dbReference>
<dbReference type="OrthoDB" id="664281at2759"/>